<evidence type="ECO:0000256" key="7">
    <source>
        <dbReference type="SAM" id="SignalP"/>
    </source>
</evidence>
<dbReference type="PANTHER" id="PTHR46716:SF1">
    <property type="entry name" value="MITOGEN-ACTIVATED PROTEIN KINASE KINASE KINASE 7"/>
    <property type="match status" value="1"/>
</dbReference>
<feature type="chain" id="PRO_5014877648" evidence="7">
    <location>
        <begin position="20"/>
        <end position="902"/>
    </location>
</feature>
<dbReference type="InterPro" id="IPR000719">
    <property type="entry name" value="Prot_kinase_dom"/>
</dbReference>
<proteinExistence type="predicted"/>
<keyword evidence="4 9" id="KW-0418">Kinase</keyword>
<dbReference type="GO" id="GO:0005524">
    <property type="term" value="F:ATP binding"/>
    <property type="evidence" value="ECO:0007669"/>
    <property type="project" value="UniProtKB-KW"/>
</dbReference>
<dbReference type="EMBL" id="LLXL01001856">
    <property type="protein sequence ID" value="PKK62642.1"/>
    <property type="molecule type" value="Genomic_DNA"/>
</dbReference>
<keyword evidence="1" id="KW-0723">Serine/threonine-protein kinase</keyword>
<feature type="domain" description="Protein kinase" evidence="8">
    <location>
        <begin position="44"/>
        <end position="278"/>
    </location>
</feature>
<dbReference type="PROSITE" id="PS50011">
    <property type="entry name" value="PROTEIN_KINASE_DOM"/>
    <property type="match status" value="1"/>
</dbReference>
<keyword evidence="7" id="KW-0732">Signal</keyword>
<evidence type="ECO:0000256" key="3">
    <source>
        <dbReference type="ARBA" id="ARBA00022741"/>
    </source>
</evidence>
<evidence type="ECO:0000256" key="1">
    <source>
        <dbReference type="ARBA" id="ARBA00022527"/>
    </source>
</evidence>
<dbReference type="GO" id="GO:0007254">
    <property type="term" value="P:JNK cascade"/>
    <property type="evidence" value="ECO:0007669"/>
    <property type="project" value="TreeGrafter"/>
</dbReference>
<feature type="coiled-coil region" evidence="6">
    <location>
        <begin position="869"/>
        <end position="900"/>
    </location>
</feature>
<reference evidence="9 10" key="1">
    <citation type="submission" date="2016-04" db="EMBL/GenBank/DDBJ databases">
        <title>Genome analyses suggest a sexual origin of heterokaryosis in a supposedly ancient asexual fungus.</title>
        <authorList>
            <person name="Ropars J."/>
            <person name="Sedzielewska K."/>
            <person name="Noel J."/>
            <person name="Charron P."/>
            <person name="Farinelli L."/>
            <person name="Marton T."/>
            <person name="Kruger M."/>
            <person name="Pelin A."/>
            <person name="Brachmann A."/>
            <person name="Corradi N."/>
        </authorList>
    </citation>
    <scope>NUCLEOTIDE SEQUENCE [LARGE SCALE GENOMIC DNA]</scope>
    <source>
        <strain evidence="9 10">C2</strain>
    </source>
</reference>
<dbReference type="SUPFAM" id="SSF56112">
    <property type="entry name" value="Protein kinase-like (PK-like)"/>
    <property type="match status" value="1"/>
</dbReference>
<accession>A0A2N1MLZ3</accession>
<dbReference type="InterPro" id="IPR011009">
    <property type="entry name" value="Kinase-like_dom_sf"/>
</dbReference>
<sequence>MLKLVVMTFLKVLSKFVDSNTSGSKIVDQFIRKNNLNWIPYNNLKNIEYLNKGGFGTIYKAIHRIEGEDFEVILRHFDYLDNSDESLKEFLNELKIIKYAEIIKIYGFTKNPNTLNYMLMMKYTSEGLNKIHEEGLIHYNFHDGNILCHKYEEENTYGVFISDYIGLHYLTKSFLKENDIYGIIPFMAPEILRGQPYTQASDIYNFSMVMWEFISGIPPFNDKAHDFQLALSICKGERPEIIENTPQCYIDLMKKCWDEDPLKRPSTKEILDIFNAWVLLPFRAKAKEINEELKSNIMEFINAPIEHNNHIVKSHPQACYTSHLLDFTSKELNEILESQELKSFEMNQKDDTKQKLLKLERIAETYYQSSQNELKEKQLAYQNIQIELANLQQLFEQENQNLINITEKQVLANNLKQISQEKTNLQDKLVQSETQELKFQQFKNQLSQSQINYKQIEERNLKLENELVNLQQRNFQFEQDNQNLRLDLALQLKKSAEKENTLQLQITYLQNEKQALDGDLTEQLDQNKLVNHQVQNQIDQLMQEKIGLKERLTQTEVNFQELEFKLSHSQANYKKVKQEKIQLCNRLDDLSQDQKLTVKLKAKTEKEKAEMEKEKADVKKEKIELEKGKAELEKEKAEMKKEFAQLKQKLNIEEQIKMQLTQALQIKEDKINELEQRLIDLDYERIKKLKVKENELISGKNIKEIHKEREAKQKEIDELQQELLTTSASYDTNRKKQVLNQVNNFLKAKGKFLTLWEEAIEKLQDCFNQLESSINKVRNTIGSTRKISTLTDKYTKEFQSILTKYSDEVLQLNKDDYYSLKYIVQKNKELEVSLMIENILKLNDFNFDNYKIFKFATNSQEGTMMQLNSNMMAEDINSLRKNLDELKLELKQEEKELRNLEA</sequence>
<dbReference type="GO" id="GO:0006955">
    <property type="term" value="P:immune response"/>
    <property type="evidence" value="ECO:0007669"/>
    <property type="project" value="TreeGrafter"/>
</dbReference>
<dbReference type="Gene3D" id="3.30.200.20">
    <property type="entry name" value="Phosphorylase Kinase, domain 1"/>
    <property type="match status" value="1"/>
</dbReference>
<dbReference type="Pfam" id="PF07714">
    <property type="entry name" value="PK_Tyr_Ser-Thr"/>
    <property type="match status" value="1"/>
</dbReference>
<dbReference type="PANTHER" id="PTHR46716">
    <property type="entry name" value="MITOGEN-ACTIVATED PROTEIN KINASE KINASE KINASE 7"/>
    <property type="match status" value="1"/>
</dbReference>
<dbReference type="InterPro" id="IPR001245">
    <property type="entry name" value="Ser-Thr/Tyr_kinase_cat_dom"/>
</dbReference>
<keyword evidence="3" id="KW-0547">Nucleotide-binding</keyword>
<evidence type="ECO:0000313" key="9">
    <source>
        <dbReference type="EMBL" id="PKK62642.1"/>
    </source>
</evidence>
<reference evidence="9 10" key="2">
    <citation type="submission" date="2017-10" db="EMBL/GenBank/DDBJ databases">
        <title>Extensive intraspecific genome diversity in a model arbuscular mycorrhizal fungus.</title>
        <authorList>
            <person name="Chen E.C.H."/>
            <person name="Morin E."/>
            <person name="Baudet D."/>
            <person name="Noel J."/>
            <person name="Ndikumana S."/>
            <person name="Charron P."/>
            <person name="St-Onge C."/>
            <person name="Giorgi J."/>
            <person name="Grigoriev I.V."/>
            <person name="Roux C."/>
            <person name="Martin F.M."/>
            <person name="Corradi N."/>
        </authorList>
    </citation>
    <scope>NUCLEOTIDE SEQUENCE [LARGE SCALE GENOMIC DNA]</scope>
    <source>
        <strain evidence="9 10">C2</strain>
    </source>
</reference>
<evidence type="ECO:0000256" key="5">
    <source>
        <dbReference type="ARBA" id="ARBA00022840"/>
    </source>
</evidence>
<organism evidence="9 10">
    <name type="scientific">Rhizophagus irregularis</name>
    <dbReference type="NCBI Taxonomy" id="588596"/>
    <lineage>
        <taxon>Eukaryota</taxon>
        <taxon>Fungi</taxon>
        <taxon>Fungi incertae sedis</taxon>
        <taxon>Mucoromycota</taxon>
        <taxon>Glomeromycotina</taxon>
        <taxon>Glomeromycetes</taxon>
        <taxon>Glomerales</taxon>
        <taxon>Glomeraceae</taxon>
        <taxon>Rhizophagus</taxon>
    </lineage>
</organism>
<comment type="caution">
    <text evidence="9">The sequence shown here is derived from an EMBL/GenBank/DDBJ whole genome shotgun (WGS) entry which is preliminary data.</text>
</comment>
<keyword evidence="5" id="KW-0067">ATP-binding</keyword>
<dbReference type="VEuPathDB" id="FungiDB:RhiirFUN_010258"/>
<name>A0A2N1MLZ3_9GLOM</name>
<dbReference type="VEuPathDB" id="FungiDB:FUN_006957"/>
<feature type="signal peptide" evidence="7">
    <location>
        <begin position="1"/>
        <end position="19"/>
    </location>
</feature>
<dbReference type="VEuPathDB" id="FungiDB:RhiirA1_476660"/>
<dbReference type="Gene3D" id="1.10.510.10">
    <property type="entry name" value="Transferase(Phosphotransferase) domain 1"/>
    <property type="match status" value="1"/>
</dbReference>
<feature type="coiled-coil region" evidence="6">
    <location>
        <begin position="367"/>
        <end position="487"/>
    </location>
</feature>
<evidence type="ECO:0000313" key="10">
    <source>
        <dbReference type="Proteomes" id="UP000233469"/>
    </source>
</evidence>
<dbReference type="AlphaFoldDB" id="A0A2N1MLZ3"/>
<evidence type="ECO:0000256" key="2">
    <source>
        <dbReference type="ARBA" id="ARBA00022679"/>
    </source>
</evidence>
<dbReference type="GO" id="GO:0004709">
    <property type="term" value="F:MAP kinase kinase kinase activity"/>
    <property type="evidence" value="ECO:0007669"/>
    <property type="project" value="TreeGrafter"/>
</dbReference>
<feature type="coiled-coil region" evidence="6">
    <location>
        <begin position="524"/>
        <end position="729"/>
    </location>
</feature>
<gene>
    <name evidence="9" type="ORF">RhiirC2_790074</name>
</gene>
<keyword evidence="6" id="KW-0175">Coiled coil</keyword>
<dbReference type="Proteomes" id="UP000233469">
    <property type="component" value="Unassembled WGS sequence"/>
</dbReference>
<keyword evidence="2" id="KW-0808">Transferase</keyword>
<evidence type="ECO:0000256" key="4">
    <source>
        <dbReference type="ARBA" id="ARBA00022777"/>
    </source>
</evidence>
<evidence type="ECO:0000259" key="8">
    <source>
        <dbReference type="PROSITE" id="PS50011"/>
    </source>
</evidence>
<protein>
    <submittedName>
        <fullName evidence="9">Kinase-like protein</fullName>
    </submittedName>
</protein>
<evidence type="ECO:0000256" key="6">
    <source>
        <dbReference type="SAM" id="Coils"/>
    </source>
</evidence>